<organism evidence="1 2">
    <name type="scientific">Polaribacter reichenbachii</name>
    <dbReference type="NCBI Taxonomy" id="996801"/>
    <lineage>
        <taxon>Bacteria</taxon>
        <taxon>Pseudomonadati</taxon>
        <taxon>Bacteroidota</taxon>
        <taxon>Flavobacteriia</taxon>
        <taxon>Flavobacteriales</taxon>
        <taxon>Flavobacteriaceae</taxon>
    </lineage>
</organism>
<sequence length="193" mass="22888">MLKFYQMKSKKIIFILFLLVAVLQLLAPTKMIYDQENTLKNGKALKFLTEPIDPNDPFRGKYINLNYNINSFKTKDTIWERKQDIYIYLNDSLGYATLKTVSKTKLEIDNNYVKTKVSWYNKYNNKLQFNLPFDRFYMEESKAKPAEDLVRINNRRDSLETNTTFALVYLDNDKFVLDNVFINDVSIKDLVDK</sequence>
<dbReference type="Pfam" id="PF14345">
    <property type="entry name" value="GDYXXLXY"/>
    <property type="match status" value="1"/>
</dbReference>
<evidence type="ECO:0008006" key="3">
    <source>
        <dbReference type="Google" id="ProtNLM"/>
    </source>
</evidence>
<evidence type="ECO:0000313" key="1">
    <source>
        <dbReference type="EMBL" id="OBY61484.1"/>
    </source>
</evidence>
<comment type="caution">
    <text evidence="1">The sequence shown here is derived from an EMBL/GenBank/DDBJ whole genome shotgun (WGS) entry which is preliminary data.</text>
</comment>
<gene>
    <name evidence="1" type="ORF">LPB301_15565</name>
</gene>
<dbReference type="Proteomes" id="UP000092612">
    <property type="component" value="Unassembled WGS sequence"/>
</dbReference>
<dbReference type="AlphaFoldDB" id="A0A1B8TPJ7"/>
<accession>A0A1B8TPJ7</accession>
<reference evidence="2" key="1">
    <citation type="submission" date="2016-02" db="EMBL/GenBank/DDBJ databases">
        <title>Paenibacillus sp. LPB0068, isolated from Crassostrea gigas.</title>
        <authorList>
            <person name="Shin S.-K."/>
            <person name="Yi H."/>
        </authorList>
    </citation>
    <scope>NUCLEOTIDE SEQUENCE [LARGE SCALE GENOMIC DNA]</scope>
    <source>
        <strain evidence="2">KCTC 23969</strain>
    </source>
</reference>
<evidence type="ECO:0000313" key="2">
    <source>
        <dbReference type="Proteomes" id="UP000092612"/>
    </source>
</evidence>
<dbReference type="EMBL" id="LSFL01000042">
    <property type="protein sequence ID" value="OBY61484.1"/>
    <property type="molecule type" value="Genomic_DNA"/>
</dbReference>
<dbReference type="InterPro" id="IPR025833">
    <property type="entry name" value="GDYXXLXY"/>
</dbReference>
<protein>
    <recommendedName>
        <fullName evidence="3">GDYXXLXY protein</fullName>
    </recommendedName>
</protein>
<dbReference type="KEGG" id="prn:BW723_12210"/>
<dbReference type="OrthoDB" id="4868247at2"/>
<name>A0A1B8TPJ7_9FLAO</name>
<dbReference type="STRING" id="996801.BW723_12210"/>
<proteinExistence type="predicted"/>
<keyword evidence="2" id="KW-1185">Reference proteome</keyword>